<dbReference type="AlphaFoldDB" id="A0ABD3CA46"/>
<protein>
    <submittedName>
        <fullName evidence="1">Uncharacterized protein</fullName>
    </submittedName>
</protein>
<reference evidence="2" key="1">
    <citation type="journal article" date="2024" name="IScience">
        <title>Strigolactones Initiate the Formation of Haustorium-like Structures in Castilleja.</title>
        <authorList>
            <person name="Buerger M."/>
            <person name="Peterson D."/>
            <person name="Chory J."/>
        </authorList>
    </citation>
    <scope>NUCLEOTIDE SEQUENCE [LARGE SCALE GENOMIC DNA]</scope>
</reference>
<comment type="caution">
    <text evidence="1">The sequence shown here is derived from an EMBL/GenBank/DDBJ whole genome shotgun (WGS) entry which is preliminary data.</text>
</comment>
<dbReference type="EMBL" id="JAVIJP010000046">
    <property type="protein sequence ID" value="KAL3626705.1"/>
    <property type="molecule type" value="Genomic_DNA"/>
</dbReference>
<name>A0ABD3CA46_9LAMI</name>
<keyword evidence="2" id="KW-1185">Reference proteome</keyword>
<evidence type="ECO:0000313" key="1">
    <source>
        <dbReference type="EMBL" id="KAL3626705.1"/>
    </source>
</evidence>
<organism evidence="1 2">
    <name type="scientific">Castilleja foliolosa</name>
    <dbReference type="NCBI Taxonomy" id="1961234"/>
    <lineage>
        <taxon>Eukaryota</taxon>
        <taxon>Viridiplantae</taxon>
        <taxon>Streptophyta</taxon>
        <taxon>Embryophyta</taxon>
        <taxon>Tracheophyta</taxon>
        <taxon>Spermatophyta</taxon>
        <taxon>Magnoliopsida</taxon>
        <taxon>eudicotyledons</taxon>
        <taxon>Gunneridae</taxon>
        <taxon>Pentapetalae</taxon>
        <taxon>asterids</taxon>
        <taxon>lamiids</taxon>
        <taxon>Lamiales</taxon>
        <taxon>Orobanchaceae</taxon>
        <taxon>Pedicularideae</taxon>
        <taxon>Castillejinae</taxon>
        <taxon>Castilleja</taxon>
    </lineage>
</organism>
<sequence>MSLRLIKEVGGIYNQSLLLKAVHIALKPEFDLLEVTFQDKEIVADEGVASSATFLASFEG</sequence>
<evidence type="ECO:0000313" key="2">
    <source>
        <dbReference type="Proteomes" id="UP001632038"/>
    </source>
</evidence>
<accession>A0ABD3CA46</accession>
<gene>
    <name evidence="1" type="ORF">CASFOL_029448</name>
</gene>
<dbReference type="Proteomes" id="UP001632038">
    <property type="component" value="Unassembled WGS sequence"/>
</dbReference>
<proteinExistence type="predicted"/>